<reference evidence="2" key="1">
    <citation type="submission" date="2019-03" db="EMBL/GenBank/DDBJ databases">
        <title>Snf2 controls pulcherriminic acid biosynthesis and connects pigmentation and antifungal activity of the yeast Metschnikowia pulcherrima.</title>
        <authorList>
            <person name="Gore-Lloyd D."/>
            <person name="Sumann I."/>
            <person name="Brachmann A.O."/>
            <person name="Schneeberger K."/>
            <person name="Ortiz-Merino R.A."/>
            <person name="Moreno-Beltran M."/>
            <person name="Schlaefli M."/>
            <person name="Kirner P."/>
            <person name="Santos Kron A."/>
            <person name="Wolfe K.H."/>
            <person name="Piel J."/>
            <person name="Ahrens C.H."/>
            <person name="Henk D."/>
            <person name="Freimoser F.M."/>
        </authorList>
    </citation>
    <scope>NUCLEOTIDE SEQUENCE [LARGE SCALE GENOMIC DNA]</scope>
    <source>
        <strain evidence="2">APC 1.2</strain>
    </source>
</reference>
<dbReference type="EMBL" id="CP034458">
    <property type="protein sequence ID" value="QBM88186.1"/>
    <property type="molecule type" value="Genomic_DNA"/>
</dbReference>
<dbReference type="STRING" id="2163413.A0A4P6XPJ0"/>
<protein>
    <recommendedName>
        <fullName evidence="3">37S ribosomal protein mrp10, mitochondrial</fullName>
    </recommendedName>
</protein>
<evidence type="ECO:0008006" key="3">
    <source>
        <dbReference type="Google" id="ProtNLM"/>
    </source>
</evidence>
<gene>
    <name evidence="1" type="ORF">METSCH_C01510</name>
</gene>
<dbReference type="GO" id="GO:0032543">
    <property type="term" value="P:mitochondrial translation"/>
    <property type="evidence" value="ECO:0007669"/>
    <property type="project" value="InterPro"/>
</dbReference>
<sequence>MVRGPIVALLRSQIFRESANPSSYKSTTPTMPYKKVAQPMALPKLPRLKFKKASQAKVNNPCFLLMSSLLNCWAANGEGAAQCTAFAQDLKTCMETHKPVTPPPNPMNYHAQRLYSKFKKVND</sequence>
<name>A0A4P6XPJ0_9ASCO</name>
<dbReference type="InterPro" id="IPR009069">
    <property type="entry name" value="Cys_alpha_HP_mot_SF"/>
</dbReference>
<evidence type="ECO:0000313" key="2">
    <source>
        <dbReference type="Proteomes" id="UP000292447"/>
    </source>
</evidence>
<dbReference type="PANTHER" id="PTHR28066">
    <property type="entry name" value="37S RIBOSOMAL PROTEIN MRP10, MITOCHONDRIAL"/>
    <property type="match status" value="1"/>
</dbReference>
<dbReference type="SUPFAM" id="SSF47072">
    <property type="entry name" value="Cysteine alpha-hairpin motif"/>
    <property type="match status" value="1"/>
</dbReference>
<dbReference type="PROSITE" id="PS51808">
    <property type="entry name" value="CHCH"/>
    <property type="match status" value="1"/>
</dbReference>
<organism evidence="1 2">
    <name type="scientific">Metschnikowia aff. pulcherrima</name>
    <dbReference type="NCBI Taxonomy" id="2163413"/>
    <lineage>
        <taxon>Eukaryota</taxon>
        <taxon>Fungi</taxon>
        <taxon>Dikarya</taxon>
        <taxon>Ascomycota</taxon>
        <taxon>Saccharomycotina</taxon>
        <taxon>Pichiomycetes</taxon>
        <taxon>Metschnikowiaceae</taxon>
        <taxon>Metschnikowia</taxon>
    </lineage>
</organism>
<dbReference type="AlphaFoldDB" id="A0A4P6XPJ0"/>
<keyword evidence="2" id="KW-1185">Reference proteome</keyword>
<evidence type="ECO:0000313" key="1">
    <source>
        <dbReference type="EMBL" id="QBM88186.1"/>
    </source>
</evidence>
<proteinExistence type="predicted"/>
<accession>A0A4P6XPJ0</accession>
<dbReference type="GO" id="GO:0005763">
    <property type="term" value="C:mitochondrial small ribosomal subunit"/>
    <property type="evidence" value="ECO:0007669"/>
    <property type="project" value="TreeGrafter"/>
</dbReference>
<dbReference type="GO" id="GO:0003735">
    <property type="term" value="F:structural constituent of ribosome"/>
    <property type="evidence" value="ECO:0007669"/>
    <property type="project" value="InterPro"/>
</dbReference>
<dbReference type="PANTHER" id="PTHR28066:SF1">
    <property type="entry name" value="SMALL RIBOSOMAL SUBUNIT PROTEIN MS37"/>
    <property type="match status" value="1"/>
</dbReference>
<dbReference type="InterPro" id="IPR017264">
    <property type="entry name" value="Ribosomal_mS37_fun"/>
</dbReference>
<dbReference type="Proteomes" id="UP000292447">
    <property type="component" value="Chromosome III"/>
</dbReference>